<evidence type="ECO:0000313" key="2">
    <source>
        <dbReference type="EMBL" id="KAA1132105.1"/>
    </source>
</evidence>
<evidence type="ECO:0000313" key="3">
    <source>
        <dbReference type="Proteomes" id="UP000325313"/>
    </source>
</evidence>
<comment type="caution">
    <text evidence="2">The sequence shown here is derived from an EMBL/GenBank/DDBJ whole genome shotgun (WGS) entry which is preliminary data.</text>
</comment>
<dbReference type="EMBL" id="VDEP01000102">
    <property type="protein sequence ID" value="KAA1132105.1"/>
    <property type="molecule type" value="Genomic_DNA"/>
</dbReference>
<reference evidence="2 3" key="1">
    <citation type="submission" date="2019-05" db="EMBL/GenBank/DDBJ databases">
        <title>Emergence of the Ug99 lineage of the wheat stem rust pathogen through somatic hybridization.</title>
        <authorList>
            <person name="Li F."/>
            <person name="Upadhyaya N.M."/>
            <person name="Sperschneider J."/>
            <person name="Matny O."/>
            <person name="Nguyen-Phuc H."/>
            <person name="Mago R."/>
            <person name="Raley C."/>
            <person name="Miller M.E."/>
            <person name="Silverstein K.A.T."/>
            <person name="Henningsen E."/>
            <person name="Hirsch C.D."/>
            <person name="Visser B."/>
            <person name="Pretorius Z.A."/>
            <person name="Steffenson B.J."/>
            <person name="Schwessinger B."/>
            <person name="Dodds P.N."/>
            <person name="Figueroa M."/>
        </authorList>
    </citation>
    <scope>NUCLEOTIDE SEQUENCE [LARGE SCALE GENOMIC DNA]</scope>
    <source>
        <strain evidence="2 3">Ug99</strain>
    </source>
</reference>
<feature type="region of interest" description="Disordered" evidence="1">
    <location>
        <begin position="1"/>
        <end position="23"/>
    </location>
</feature>
<accession>A0A5B0S419</accession>
<protein>
    <submittedName>
        <fullName evidence="2">Uncharacterized protein</fullName>
    </submittedName>
</protein>
<evidence type="ECO:0000256" key="1">
    <source>
        <dbReference type="SAM" id="MobiDB-lite"/>
    </source>
</evidence>
<name>A0A5B0S419_PUCGR</name>
<dbReference type="Proteomes" id="UP000325313">
    <property type="component" value="Unassembled WGS sequence"/>
</dbReference>
<proteinExistence type="predicted"/>
<dbReference type="AlphaFoldDB" id="A0A5B0S419"/>
<gene>
    <name evidence="2" type="ORF">PGTUg99_037153</name>
</gene>
<sequence length="104" mass="11755">MKENRPTIPRKRGNQGVKSKHNGDSLRIFQKNLSSIVSHIQCQECRFHSMYNTSNTEVVTGILLNMAVADWMKTRQKNLNPRALTVDSSPNLADGLISWEEQGS</sequence>
<organism evidence="2 3">
    <name type="scientific">Puccinia graminis f. sp. tritici</name>
    <dbReference type="NCBI Taxonomy" id="56615"/>
    <lineage>
        <taxon>Eukaryota</taxon>
        <taxon>Fungi</taxon>
        <taxon>Dikarya</taxon>
        <taxon>Basidiomycota</taxon>
        <taxon>Pucciniomycotina</taxon>
        <taxon>Pucciniomycetes</taxon>
        <taxon>Pucciniales</taxon>
        <taxon>Pucciniaceae</taxon>
        <taxon>Puccinia</taxon>
    </lineage>
</organism>